<name>A0ABN8NTA5_9CNID</name>
<gene>
    <name evidence="1" type="ORF">PLOB_00028807</name>
</gene>
<comment type="caution">
    <text evidence="1">The sequence shown here is derived from an EMBL/GenBank/DDBJ whole genome shotgun (WGS) entry which is preliminary data.</text>
</comment>
<dbReference type="Proteomes" id="UP001159405">
    <property type="component" value="Unassembled WGS sequence"/>
</dbReference>
<reference evidence="1 2" key="1">
    <citation type="submission" date="2022-05" db="EMBL/GenBank/DDBJ databases">
        <authorList>
            <consortium name="Genoscope - CEA"/>
            <person name="William W."/>
        </authorList>
    </citation>
    <scope>NUCLEOTIDE SEQUENCE [LARGE SCALE GENOMIC DNA]</scope>
</reference>
<sequence>QDTEWINFKHPRDLVKKKLQEAERDHAFEEVTANKNNSGSLWKIINRAIPSKDKQRPAFTKDVTVLTNEFNQFFAKVGLNAADAVQRLREEHNIIVRDFSSETGIDTISMELFNLRTVSERFAEL</sequence>
<keyword evidence="2" id="KW-1185">Reference proteome</keyword>
<evidence type="ECO:0000313" key="1">
    <source>
        <dbReference type="EMBL" id="CAH3121536.1"/>
    </source>
</evidence>
<accession>A0ABN8NTA5</accession>
<protein>
    <submittedName>
        <fullName evidence="1">Uncharacterized protein</fullName>
    </submittedName>
</protein>
<feature type="non-terminal residue" evidence="1">
    <location>
        <position position="1"/>
    </location>
</feature>
<dbReference type="EMBL" id="CALNXK010000036">
    <property type="protein sequence ID" value="CAH3121536.1"/>
    <property type="molecule type" value="Genomic_DNA"/>
</dbReference>
<evidence type="ECO:0000313" key="2">
    <source>
        <dbReference type="Proteomes" id="UP001159405"/>
    </source>
</evidence>
<organism evidence="1 2">
    <name type="scientific">Porites lobata</name>
    <dbReference type="NCBI Taxonomy" id="104759"/>
    <lineage>
        <taxon>Eukaryota</taxon>
        <taxon>Metazoa</taxon>
        <taxon>Cnidaria</taxon>
        <taxon>Anthozoa</taxon>
        <taxon>Hexacorallia</taxon>
        <taxon>Scleractinia</taxon>
        <taxon>Fungiina</taxon>
        <taxon>Poritidae</taxon>
        <taxon>Porites</taxon>
    </lineage>
</organism>
<proteinExistence type="predicted"/>